<reference evidence="6 7" key="2">
    <citation type="submission" date="2018-05" db="EMBL/GenBank/DDBJ databases">
        <authorList>
            <person name="Lanie J.A."/>
            <person name="Ng W.-L."/>
            <person name="Kazmierczak K.M."/>
            <person name="Andrzejewski T.M."/>
            <person name="Davidsen T.M."/>
            <person name="Wayne K.J."/>
            <person name="Tettelin H."/>
            <person name="Glass J.I."/>
            <person name="Rusch D."/>
            <person name="Podicherti R."/>
            <person name="Tsui H.-C.T."/>
            <person name="Winkler M.E."/>
        </authorList>
    </citation>
    <scope>NUCLEOTIDE SEQUENCE [LARGE SCALE GENOMIC DNA]</scope>
    <source>
        <strain evidence="6 7">C305</strain>
    </source>
</reference>
<proteinExistence type="predicted"/>
<dbReference type="InterPro" id="IPR051210">
    <property type="entry name" value="Ub_ligase/GEF_domain"/>
</dbReference>
<feature type="signal peptide" evidence="3">
    <location>
        <begin position="1"/>
        <end position="20"/>
    </location>
</feature>
<accession>A0A2U2XFR1</accession>
<organism evidence="6 7">
    <name type="scientific">Brumimicrobium oceani</name>
    <dbReference type="NCBI Taxonomy" id="2100725"/>
    <lineage>
        <taxon>Bacteria</taxon>
        <taxon>Pseudomonadati</taxon>
        <taxon>Bacteroidota</taxon>
        <taxon>Flavobacteriia</taxon>
        <taxon>Flavobacteriales</taxon>
        <taxon>Crocinitomicaceae</taxon>
        <taxon>Brumimicrobium</taxon>
    </lineage>
</organism>
<dbReference type="EMBL" id="QFRJ01000002">
    <property type="protein sequence ID" value="PWH86634.1"/>
    <property type="molecule type" value="Genomic_DNA"/>
</dbReference>
<dbReference type="Proteomes" id="UP000245370">
    <property type="component" value="Unassembled WGS sequence"/>
</dbReference>
<feature type="domain" description="Secretion system C-terminal sorting" evidence="4">
    <location>
        <begin position="2379"/>
        <end position="2450"/>
    </location>
</feature>
<dbReference type="InterPro" id="IPR026444">
    <property type="entry name" value="Secre_tail"/>
</dbReference>
<keyword evidence="7" id="KW-1185">Reference proteome</keyword>
<dbReference type="PANTHER" id="PTHR22870:SF408">
    <property type="entry name" value="OS09G0560450 PROTEIN"/>
    <property type="match status" value="1"/>
</dbReference>
<evidence type="ECO:0000259" key="5">
    <source>
        <dbReference type="Pfam" id="PF25390"/>
    </source>
</evidence>
<dbReference type="PRINTS" id="PR00633">
    <property type="entry name" value="RCCNDNSATION"/>
</dbReference>
<dbReference type="Pfam" id="PF18962">
    <property type="entry name" value="Por_Secre_tail"/>
    <property type="match status" value="1"/>
</dbReference>
<reference evidence="6 7" key="1">
    <citation type="submission" date="2018-05" db="EMBL/GenBank/DDBJ databases">
        <title>Brumimicrobium oceani sp. nov., isolated from coastal sediment.</title>
        <authorList>
            <person name="Kou Y."/>
        </authorList>
    </citation>
    <scope>NUCLEOTIDE SEQUENCE [LARGE SCALE GENOMIC DNA]</scope>
    <source>
        <strain evidence="6 7">C305</strain>
    </source>
</reference>
<dbReference type="OrthoDB" id="7794186at2"/>
<gene>
    <name evidence="6" type="ORF">DIT68_05215</name>
</gene>
<dbReference type="InterPro" id="IPR035986">
    <property type="entry name" value="PKD_dom_sf"/>
</dbReference>
<feature type="chain" id="PRO_5015464525" evidence="3">
    <location>
        <begin position="21"/>
        <end position="2452"/>
    </location>
</feature>
<comment type="caution">
    <text evidence="6">The sequence shown here is derived from an EMBL/GenBank/DDBJ whole genome shotgun (WGS) entry which is preliminary data.</text>
</comment>
<dbReference type="SUPFAM" id="SSF50985">
    <property type="entry name" value="RCC1/BLIP-II"/>
    <property type="match status" value="2"/>
</dbReference>
<dbReference type="InterPro" id="IPR009091">
    <property type="entry name" value="RCC1/BLIP-II"/>
</dbReference>
<dbReference type="InterPro" id="IPR013783">
    <property type="entry name" value="Ig-like_fold"/>
</dbReference>
<dbReference type="PANTHER" id="PTHR22870">
    <property type="entry name" value="REGULATOR OF CHROMOSOME CONDENSATION"/>
    <property type="match status" value="1"/>
</dbReference>
<dbReference type="InterPro" id="IPR058923">
    <property type="entry name" value="RCC1-like_dom"/>
</dbReference>
<feature type="domain" description="RCC1-like" evidence="5">
    <location>
        <begin position="1938"/>
        <end position="2269"/>
    </location>
</feature>
<dbReference type="InterPro" id="IPR000408">
    <property type="entry name" value="Reg_chr_condens"/>
</dbReference>
<keyword evidence="1 3" id="KW-0732">Signal</keyword>
<evidence type="ECO:0000313" key="6">
    <source>
        <dbReference type="EMBL" id="PWH86634.1"/>
    </source>
</evidence>
<dbReference type="SUPFAM" id="SSF49299">
    <property type="entry name" value="PKD domain"/>
    <property type="match status" value="1"/>
</dbReference>
<dbReference type="NCBIfam" id="TIGR04183">
    <property type="entry name" value="Por_Secre_tail"/>
    <property type="match status" value="1"/>
</dbReference>
<dbReference type="Pfam" id="PF25390">
    <property type="entry name" value="WD40_RLD"/>
    <property type="match status" value="1"/>
</dbReference>
<protein>
    <submittedName>
        <fullName evidence="6">Uncharacterized protein</fullName>
    </submittedName>
</protein>
<evidence type="ECO:0000256" key="3">
    <source>
        <dbReference type="SAM" id="SignalP"/>
    </source>
</evidence>
<keyword evidence="2" id="KW-0677">Repeat</keyword>
<dbReference type="Gene3D" id="2.60.40.10">
    <property type="entry name" value="Immunoglobulins"/>
    <property type="match status" value="1"/>
</dbReference>
<dbReference type="Gene3D" id="2.130.10.30">
    <property type="entry name" value="Regulator of chromosome condensation 1/beta-lactamase-inhibitor protein II"/>
    <property type="match status" value="2"/>
</dbReference>
<sequence length="2452" mass="260811">MKRIILISVLFALNAFGATAADFYWIGGPGSWSDTNHWSNTSGGTTSTGLIPAKGDSIYFDQNSGLSSLTDTVKIDTTILADFITFQGVNNSFTMEALVNFNHTIYGSIVGNSNGINFIGNWGEIIMDAETPGQTISSSGIIWEQDFRFIGLTIKLLDDFITNDKDLYIDSFGFHSNKHSLTLGSFFSTLTSPRTFHFDSSLIIVNNGVWDVNGSNLTSSFTGTEIKLGNTANFASFKGGNQIYDEVNSLSASTTSVLDSNSFKLLELQASGSLTINNNALVNADSIVASGTCGMPFTIRTTSIGTNAMIAKTGHPVLSLSNVIIKNIDAIGAANYDLFLSETQNSSGWKLAPSNFYWIGDSGSWGDPNHWSNTSGGTAFGCIPKVSDSVFFDANSFSSSNQTVSIVDSSYCGFMDWSDLNATQTMELVTALSVYGDMVLSNHLNIKKENQTSSIIVKDDVGIQSNNASIDCNLIIYMEDSASIFELNDDLITSDSTNFLFYNGVLNTSGHKLRTGSIFTSDLPTLDDQRTIYFGSSEIVLASSFNAQDDSLLKIFPGTSHLFLTDTINLSNDLITEGKNFYDVTLDFSPNSDAQKVMGNNNFNKLIITPGSKVYFEQGTTQTIGDSLIAKGNCRDSIFLYSLDTIHQANALISKTGTDVIAECLNIAGLTNAGDPLNALFSKDMGANSNWIFDARPPVTSDFSHTGPICKDDTVHFTNNSTAFSGDPNDITNYWYFNDGSTGYFANPPIDSTFIDYELDTLKHVFIGSGTFDVVLKAEYKNYCFATDTVAIDVILANVSMLSSTNDSIVCSNSPLVFEAFSAVNGTQFEFFYNGVSQNTPSANDSIFTLNNISQGDSVSLVAYEQGCISETIPFKTFDVFAPSTYSWGNNSASGEICKNDTVTFLATSPDSTNSFQFLLNNNSVTGVLDSLATYKVSTLNNNDLVTLISIDTNQCRDTVSSIFTVNPLPNTTLSESSGGNVICQNEELTFTANNADLYAFYKNDVLVQGPSVVDTFWTNNLTSADIISVTGFTNQGCQFEANSEFNYIINSAPTVVLSSSVANNTICSGENVTFTATGAATYEFFKNGVTLQGPSTLNSFASNSLNDNDIISVRGKTSGCFSTEPSIQFTVNNSPTTVLTSNDSDNEICQGTEVEFQASGANNYEFFLDGMSQGASSSLNTFTSSTIQNGQVIEVLGESNGCEVSASVIFSVLTKPNVGIVSSNANNEICDGESISFVATNASNYEFFINSLSVQGYSNNAVLNASNFNFGANTVFAVGSSNNGCVDTSQVIPVLFKPTPTLLVSSSDANNTICQGESVTFTASGGDNYQFVLDGTPQTSMTGNNSFTTSSLSNGQNLIVNGSLNGCASVSNLISTIVNPSPNIALSSSDVDLIFCENEIVDFTASGATNYEFFIDGVSQGLPSTTNTINSSNILAGSHTVMVEGESNNCVSTESLIININNVPLVNLVTSDVDNSICNGEAVTYTASGASLYEFFINGTSQGVLSPTSTLQINSLANNDIVSVQGSSALGCQDLEAYSPIEVLPLPNVSLTSTSANQSICTGESVIFTANGASSYQFFVNGTSIGASSPTNTTTLNTLNYGDVVSVTGDLLGCTATSNALSFQVFGYPTVSLTNNADTVLCVGEPANITANGANEYLFYVNGAPMGNFAPNNNFMSAVNNGDIITVEGQANGCSSFSSSSVTYSVFNYPNINVISSHPNLNICLNDTVDFNATGANEYTYALNGLQLSSNATGFFQTNNIPNNGVVSVTGFNAHCASNPADFTFTVNEMNLEMSISPSNMICEGDNVQFTATGADEYEFLVNGLSASPQGPLNTFTSNFLNHHDEVTFKGFNTTSGCTQDFNDFIIMNVLETPVITPLTGTTFCEGDSVILLSNAVYGNTWLFNNNPIAGESDTLYVADTTGSYSLQVTMGGTNDLWSLGQNSNGVFGNGSSFNSSLPVASNSGINFTEISAGFNFVMGIDENKSLFAWGNNASGQLGNGTYTSTNSPIQIGSFTNIKTIATGANSTMATTEQGEVYVWGNNNHGQLGLGNNAVVNFPVVNTTLTNIDTIAAGRSHYVILSTNGTVQTVGNNDFGQLGNGTLNGSSTPIALALSNIVAVGANEYASFAIDSNGELYAWGNNSSGQLGLGDVVSRLTPTLSDLKDVVSVQGGANHTVFLTEDHKVYSTGGNSYGQLGNSSQTPSLYPREIDIQGVNMIAAGQYSTLMKRKDNSVFAAGNNTENQLSEIADTAIISPVHMSQLEGVTFIESSRNASHFLYGQNKTCASAAVTTSFSPAPAVSISSVGDVLETNQPVADNYQWFFNGNLIPGANSPTYSANSSGIYTVEVFYANGCSSFSDDYYHSVANLEKYGSFSLTLYPNPANDELNVEFSESIEMAEIIIFDAVGKVISMIDVNSNKLSISCQHLENGVYYLQISGKYGTALKKFIVKH</sequence>
<evidence type="ECO:0000259" key="4">
    <source>
        <dbReference type="Pfam" id="PF18962"/>
    </source>
</evidence>
<evidence type="ECO:0000313" key="7">
    <source>
        <dbReference type="Proteomes" id="UP000245370"/>
    </source>
</evidence>
<name>A0A2U2XFR1_9FLAO</name>
<dbReference type="RefSeq" id="WP_109358747.1">
    <property type="nucleotide sequence ID" value="NZ_QFRJ01000002.1"/>
</dbReference>
<evidence type="ECO:0000256" key="2">
    <source>
        <dbReference type="ARBA" id="ARBA00022737"/>
    </source>
</evidence>
<dbReference type="PROSITE" id="PS50012">
    <property type="entry name" value="RCC1_3"/>
    <property type="match status" value="5"/>
</dbReference>
<evidence type="ECO:0000256" key="1">
    <source>
        <dbReference type="ARBA" id="ARBA00022729"/>
    </source>
</evidence>